<reference evidence="1 2" key="1">
    <citation type="submission" date="2020-08" db="EMBL/GenBank/DDBJ databases">
        <title>Genomic Encyclopedia of Type Strains, Phase III (KMG-III): the genomes of soil and plant-associated and newly described type strains.</title>
        <authorList>
            <person name="Whitman W."/>
        </authorList>
    </citation>
    <scope>NUCLEOTIDE SEQUENCE [LARGE SCALE GENOMIC DNA]</scope>
    <source>
        <strain evidence="1 2">CECT 3273</strain>
    </source>
</reference>
<dbReference type="RefSeq" id="WP_184828308.1">
    <property type="nucleotide sequence ID" value="NZ_BMTK01000059.1"/>
</dbReference>
<dbReference type="Gene3D" id="3.10.450.50">
    <property type="match status" value="1"/>
</dbReference>
<evidence type="ECO:0000313" key="2">
    <source>
        <dbReference type="Proteomes" id="UP000579523"/>
    </source>
</evidence>
<dbReference type="SUPFAM" id="SSF54427">
    <property type="entry name" value="NTF2-like"/>
    <property type="match status" value="1"/>
</dbReference>
<evidence type="ECO:0008006" key="3">
    <source>
        <dbReference type="Google" id="ProtNLM"/>
    </source>
</evidence>
<proteinExistence type="predicted"/>
<protein>
    <recommendedName>
        <fullName evidence="3">SnoaL-like domain-containing protein</fullName>
    </recommendedName>
</protein>
<dbReference type="InterPro" id="IPR032710">
    <property type="entry name" value="NTF2-like_dom_sf"/>
</dbReference>
<keyword evidence="2" id="KW-1185">Reference proteome</keyword>
<sequence length="130" mass="14150">MSSPVVTPRPAEDVAARIRFSGLYAQAERFYTRQLGLTRAADTAGLAATFAPGTAPAGPEPIPGTRYWIGKLEIVPENEHTLRTRCSVFSRPADASGPGGLRVTVVEDVLTRFDDDWLVTDRRVLHDTAL</sequence>
<evidence type="ECO:0000313" key="1">
    <source>
        <dbReference type="EMBL" id="MBB4902769.1"/>
    </source>
</evidence>
<comment type="caution">
    <text evidence="1">The sequence shown here is derived from an EMBL/GenBank/DDBJ whole genome shotgun (WGS) entry which is preliminary data.</text>
</comment>
<dbReference type="Proteomes" id="UP000579523">
    <property type="component" value="Unassembled WGS sequence"/>
</dbReference>
<name>A0A7W7PWV1_9ACTN</name>
<organism evidence="1 2">
    <name type="scientific">Streptomyces griseomycini</name>
    <dbReference type="NCBI Taxonomy" id="66895"/>
    <lineage>
        <taxon>Bacteria</taxon>
        <taxon>Bacillati</taxon>
        <taxon>Actinomycetota</taxon>
        <taxon>Actinomycetes</taxon>
        <taxon>Kitasatosporales</taxon>
        <taxon>Streptomycetaceae</taxon>
        <taxon>Streptomyces</taxon>
    </lineage>
</organism>
<accession>A0A7W7PWV1</accession>
<dbReference type="EMBL" id="JACHJI010000019">
    <property type="protein sequence ID" value="MBB4902769.1"/>
    <property type="molecule type" value="Genomic_DNA"/>
</dbReference>
<dbReference type="AlphaFoldDB" id="A0A7W7PWV1"/>
<gene>
    <name evidence="1" type="ORF">FHS37_006866</name>
</gene>